<dbReference type="InterPro" id="IPR004761">
    <property type="entry name" value="Spore_GerAB"/>
</dbReference>
<comment type="subcellular location">
    <subcellularLocation>
        <location evidence="1">Membrane</location>
        <topology evidence="1">Multi-pass membrane protein</topology>
    </subcellularLocation>
</comment>
<evidence type="ECO:0000256" key="6">
    <source>
        <dbReference type="ARBA" id="ARBA00022989"/>
    </source>
</evidence>
<feature type="transmembrane region" description="Helical" evidence="8">
    <location>
        <begin position="267"/>
        <end position="287"/>
    </location>
</feature>
<name>D7CJW5_SYNLT</name>
<dbReference type="STRING" id="643648.Slip_0293"/>
<accession>D7CJW5</accession>
<dbReference type="HOGENOM" id="CLU_047547_1_2_9"/>
<evidence type="ECO:0000313" key="9">
    <source>
        <dbReference type="EMBL" id="ADI01079.1"/>
    </source>
</evidence>
<evidence type="ECO:0000256" key="7">
    <source>
        <dbReference type="ARBA" id="ARBA00023136"/>
    </source>
</evidence>
<dbReference type="RefSeq" id="WP_013174481.1">
    <property type="nucleotide sequence ID" value="NC_014220.1"/>
</dbReference>
<dbReference type="Pfam" id="PF03845">
    <property type="entry name" value="Spore_permease"/>
    <property type="match status" value="1"/>
</dbReference>
<proteinExistence type="inferred from homology"/>
<feature type="transmembrane region" description="Helical" evidence="8">
    <location>
        <begin position="334"/>
        <end position="353"/>
    </location>
</feature>
<reference evidence="10" key="1">
    <citation type="journal article" date="2010" name="Stand. Genomic Sci.">
        <title>Complete genome sequence of Syntrophothermus lipocalidus type strain (TGB-C1T).</title>
        <authorList>
            <consortium name="US DOE Joint Genome Institute (JGI-PGF)"/>
            <person name="Djao O."/>
            <person name="Zhang X."/>
            <person name="Lucas S."/>
            <person name="Lapidus A."/>
            <person name="Glavina Del Rio T."/>
            <person name="Nolan M."/>
            <person name="Tice H."/>
            <person name="Cheng J."/>
            <person name="Han C."/>
            <person name="Tapia R."/>
            <person name="Goodwin L."/>
            <person name="Pitluck S."/>
            <person name="Liolios K."/>
            <person name="Ivanova N."/>
            <person name="Mavromatis K."/>
            <person name="Mikhailova N."/>
            <person name="Ovchinnikova G."/>
            <person name="Pati A."/>
            <person name="Brambilla E."/>
            <person name="Chen A."/>
            <person name="Palaniappan K."/>
            <person name="Land M."/>
            <person name="Hauser L."/>
            <person name="Chang Y."/>
            <person name="Jeffries C."/>
            <person name="Rohde M."/>
            <person name="Sikorski J."/>
            <person name="Spring S."/>
            <person name="Goker M."/>
            <person name="Detter J."/>
            <person name="Woyke T."/>
            <person name="Bristow J."/>
            <person name="Eisen J."/>
            <person name="Markowitz V."/>
            <person name="Hugenholtz P."/>
            <person name="Kyrpides N."/>
            <person name="Klenk H."/>
        </authorList>
    </citation>
    <scope>NUCLEOTIDE SEQUENCE [LARGE SCALE GENOMIC DNA]</scope>
    <source>
        <strain evidence="10">DSM 12680 / TGB-C1</strain>
    </source>
</reference>
<feature type="transmembrane region" description="Helical" evidence="8">
    <location>
        <begin position="39"/>
        <end position="62"/>
    </location>
</feature>
<dbReference type="EMBL" id="CP002048">
    <property type="protein sequence ID" value="ADI01079.1"/>
    <property type="molecule type" value="Genomic_DNA"/>
</dbReference>
<keyword evidence="10" id="KW-1185">Reference proteome</keyword>
<keyword evidence="4" id="KW-0309">Germination</keyword>
<feature type="transmembrane region" description="Helical" evidence="8">
    <location>
        <begin position="181"/>
        <end position="204"/>
    </location>
</feature>
<feature type="transmembrane region" description="Helical" evidence="8">
    <location>
        <begin position="74"/>
        <end position="99"/>
    </location>
</feature>
<feature type="transmembrane region" description="Helical" evidence="8">
    <location>
        <begin position="105"/>
        <end position="131"/>
    </location>
</feature>
<feature type="transmembrane region" description="Helical" evidence="8">
    <location>
        <begin position="299"/>
        <end position="319"/>
    </location>
</feature>
<feature type="transmembrane region" description="Helical" evidence="8">
    <location>
        <begin position="216"/>
        <end position="238"/>
    </location>
</feature>
<dbReference type="OrthoDB" id="1675410at2"/>
<comment type="similarity">
    <text evidence="2">Belongs to the amino acid-polyamine-organocation (APC) superfamily. Spore germination protein (SGP) (TC 2.A.3.9) family.</text>
</comment>
<evidence type="ECO:0000256" key="3">
    <source>
        <dbReference type="ARBA" id="ARBA00022448"/>
    </source>
</evidence>
<keyword evidence="5 8" id="KW-0812">Transmembrane</keyword>
<evidence type="ECO:0000256" key="5">
    <source>
        <dbReference type="ARBA" id="ARBA00022692"/>
    </source>
</evidence>
<dbReference type="KEGG" id="slp:Slip_0293"/>
<evidence type="ECO:0000256" key="8">
    <source>
        <dbReference type="SAM" id="Phobius"/>
    </source>
</evidence>
<dbReference type="PANTHER" id="PTHR34975">
    <property type="entry name" value="SPORE GERMINATION PROTEIN A2"/>
    <property type="match status" value="1"/>
</dbReference>
<evidence type="ECO:0000256" key="4">
    <source>
        <dbReference type="ARBA" id="ARBA00022544"/>
    </source>
</evidence>
<protein>
    <submittedName>
        <fullName evidence="9">Spore germination protein</fullName>
    </submittedName>
</protein>
<dbReference type="Proteomes" id="UP000000378">
    <property type="component" value="Chromosome"/>
</dbReference>
<keyword evidence="6 8" id="KW-1133">Transmembrane helix</keyword>
<dbReference type="GO" id="GO:0016020">
    <property type="term" value="C:membrane"/>
    <property type="evidence" value="ECO:0007669"/>
    <property type="project" value="UniProtKB-SubCell"/>
</dbReference>
<evidence type="ECO:0000313" key="10">
    <source>
        <dbReference type="Proteomes" id="UP000000378"/>
    </source>
</evidence>
<feature type="transmembrane region" description="Helical" evidence="8">
    <location>
        <begin position="138"/>
        <end position="161"/>
    </location>
</feature>
<dbReference type="GO" id="GO:0009847">
    <property type="term" value="P:spore germination"/>
    <property type="evidence" value="ECO:0007669"/>
    <property type="project" value="InterPro"/>
</dbReference>
<sequence length="368" mass="39988">MTVNWLQVLLLCFSIRIAFDLVMVLPVSAAPSPNRDVWLVPLLVIPVAWLVGAIVIKLGSIFPDKTIIQYSRTLLGPVFGSILALLYAWWFIFFAALGVRISSDFFLNSVMIFTPVSVLMGLTLLTSVIAARRGLTTIALVNQVLGPVMLGLIWMLIFLSLNRLRPSNLSPFMAGGLGNLLTNAVTPMAVCSDIVNLAMVIPFMDNPAHASRVVKWGVPLGALHLMAIVLVVISSLGIDNAALATYPGLSVARRIAFGEFVQRVEPALLTVWLGGVFVQVTLNLMWASQAMAQGFNLRCYKPLVLPLSVLVGLVALLLGENTLEYTALFDPTFFGPYGFTFSLVIPSLLLLVARIKRPAIKSPPETQT</sequence>
<keyword evidence="3" id="KW-0813">Transport</keyword>
<dbReference type="NCBIfam" id="TIGR00912">
    <property type="entry name" value="2A0309"/>
    <property type="match status" value="1"/>
</dbReference>
<evidence type="ECO:0000256" key="2">
    <source>
        <dbReference type="ARBA" id="ARBA00007998"/>
    </source>
</evidence>
<gene>
    <name evidence="9" type="ordered locus">Slip_0293</name>
</gene>
<reference evidence="9 10" key="2">
    <citation type="journal article" date="2010" name="Stand. Genomic Sci.">
        <title>Complete genome sequence of Syntrophothermus lipocalidus type strain (TGB-C1).</title>
        <authorList>
            <person name="Djao O.D."/>
            <person name="Zhang X."/>
            <person name="Lucas S."/>
            <person name="Lapidus A."/>
            <person name="Del Rio T.G."/>
            <person name="Nolan M."/>
            <person name="Tice H."/>
            <person name="Cheng J.F."/>
            <person name="Han C."/>
            <person name="Tapia R."/>
            <person name="Goodwin L."/>
            <person name="Pitluck S."/>
            <person name="Liolios K."/>
            <person name="Ivanova N."/>
            <person name="Mavromatis K."/>
            <person name="Mikhailova N."/>
            <person name="Ovchinnikova G."/>
            <person name="Pati A."/>
            <person name="Brambilla E."/>
            <person name="Chen A."/>
            <person name="Palaniappan K."/>
            <person name="Land M."/>
            <person name="Hauser L."/>
            <person name="Chang Y.J."/>
            <person name="Jeffries C.D."/>
            <person name="Rohde M."/>
            <person name="Sikorski J."/>
            <person name="Spring S."/>
            <person name="Goker M."/>
            <person name="Detter J.C."/>
            <person name="Woyke T."/>
            <person name="Bristow J."/>
            <person name="Eisen J.A."/>
            <person name="Markowitz V."/>
            <person name="Hugenholtz P."/>
            <person name="Kyrpides N.C."/>
            <person name="Klenk H.P."/>
        </authorList>
    </citation>
    <scope>NUCLEOTIDE SEQUENCE [LARGE SCALE GENOMIC DNA]</scope>
    <source>
        <strain evidence="10">DSM 12680 / TGB-C1</strain>
    </source>
</reference>
<evidence type="ECO:0000256" key="1">
    <source>
        <dbReference type="ARBA" id="ARBA00004141"/>
    </source>
</evidence>
<dbReference type="eggNOG" id="COG0531">
    <property type="taxonomic scope" value="Bacteria"/>
</dbReference>
<organism evidence="9 10">
    <name type="scientific">Syntrophothermus lipocalidus (strain DSM 12680 / TGB-C1)</name>
    <dbReference type="NCBI Taxonomy" id="643648"/>
    <lineage>
        <taxon>Bacteria</taxon>
        <taxon>Bacillati</taxon>
        <taxon>Bacillota</taxon>
        <taxon>Clostridia</taxon>
        <taxon>Eubacteriales</taxon>
        <taxon>Syntrophomonadaceae</taxon>
        <taxon>Syntrophothermus</taxon>
    </lineage>
</organism>
<dbReference type="AlphaFoldDB" id="D7CJW5"/>
<keyword evidence="7 8" id="KW-0472">Membrane</keyword>
<dbReference type="PANTHER" id="PTHR34975:SF2">
    <property type="entry name" value="SPORE GERMINATION PROTEIN A2"/>
    <property type="match status" value="1"/>
</dbReference>